<gene>
    <name evidence="1" type="ORF">LCGC14_1051710</name>
</gene>
<evidence type="ECO:0000313" key="1">
    <source>
        <dbReference type="EMBL" id="KKN08917.1"/>
    </source>
</evidence>
<dbReference type="AlphaFoldDB" id="A0A0F9NAG2"/>
<comment type="caution">
    <text evidence="1">The sequence shown here is derived from an EMBL/GenBank/DDBJ whole genome shotgun (WGS) entry which is preliminary data.</text>
</comment>
<proteinExistence type="predicted"/>
<organism evidence="1">
    <name type="scientific">marine sediment metagenome</name>
    <dbReference type="NCBI Taxonomy" id="412755"/>
    <lineage>
        <taxon>unclassified sequences</taxon>
        <taxon>metagenomes</taxon>
        <taxon>ecological metagenomes</taxon>
    </lineage>
</organism>
<protein>
    <submittedName>
        <fullName evidence="1">Uncharacterized protein</fullName>
    </submittedName>
</protein>
<name>A0A0F9NAG2_9ZZZZ</name>
<accession>A0A0F9NAG2</accession>
<reference evidence="1" key="1">
    <citation type="journal article" date="2015" name="Nature">
        <title>Complex archaea that bridge the gap between prokaryotes and eukaryotes.</title>
        <authorList>
            <person name="Spang A."/>
            <person name="Saw J.H."/>
            <person name="Jorgensen S.L."/>
            <person name="Zaremba-Niedzwiedzka K."/>
            <person name="Martijn J."/>
            <person name="Lind A.E."/>
            <person name="van Eijk R."/>
            <person name="Schleper C."/>
            <person name="Guy L."/>
            <person name="Ettema T.J."/>
        </authorList>
    </citation>
    <scope>NUCLEOTIDE SEQUENCE</scope>
</reference>
<sequence length="42" mass="4584">MNAVTVLILGAVLFAVALAFNEAMPELRELMELAEHWERAGG</sequence>
<dbReference type="EMBL" id="LAZR01004402">
    <property type="protein sequence ID" value="KKN08917.1"/>
    <property type="molecule type" value="Genomic_DNA"/>
</dbReference>